<dbReference type="InterPro" id="IPR000914">
    <property type="entry name" value="SBP_5_dom"/>
</dbReference>
<dbReference type="Gene3D" id="3.40.190.10">
    <property type="entry name" value="Periplasmic binding protein-like II"/>
    <property type="match status" value="1"/>
</dbReference>
<dbReference type="AlphaFoldDB" id="A0A086XXQ9"/>
<dbReference type="GO" id="GO:0015833">
    <property type="term" value="P:peptide transport"/>
    <property type="evidence" value="ECO:0007669"/>
    <property type="project" value="TreeGrafter"/>
</dbReference>
<dbReference type="SUPFAM" id="SSF53850">
    <property type="entry name" value="Periplasmic binding protein-like II"/>
    <property type="match status" value="1"/>
</dbReference>
<dbReference type="Pfam" id="PF00496">
    <property type="entry name" value="SBP_bac_5"/>
    <property type="match status" value="1"/>
</dbReference>
<name>A0A086XXQ9_9RHOB</name>
<comment type="similarity">
    <text evidence="2">Belongs to the bacterial solute-binding protein 5 family.</text>
</comment>
<gene>
    <name evidence="4" type="ORF">CG50_00650</name>
</gene>
<protein>
    <submittedName>
        <fullName evidence="4">Peptide ABC transporter substrate-binding protein</fullName>
    </submittedName>
</protein>
<dbReference type="RefSeq" id="WP_036636977.1">
    <property type="nucleotide sequence ID" value="NZ_JFZB01000012.1"/>
</dbReference>
<organism evidence="4 5">
    <name type="scientific">Paenirhodobacter enshiensis</name>
    <dbReference type="NCBI Taxonomy" id="1105367"/>
    <lineage>
        <taxon>Bacteria</taxon>
        <taxon>Pseudomonadati</taxon>
        <taxon>Pseudomonadota</taxon>
        <taxon>Alphaproteobacteria</taxon>
        <taxon>Rhodobacterales</taxon>
        <taxon>Rhodobacter group</taxon>
        <taxon>Paenirhodobacter</taxon>
    </lineage>
</organism>
<evidence type="ECO:0000313" key="4">
    <source>
        <dbReference type="EMBL" id="KFI26809.1"/>
    </source>
</evidence>
<comment type="caution">
    <text evidence="4">The sequence shown here is derived from an EMBL/GenBank/DDBJ whole genome shotgun (WGS) entry which is preliminary data.</text>
</comment>
<feature type="domain" description="Solute-binding protein family 5" evidence="3">
    <location>
        <begin position="110"/>
        <end position="522"/>
    </location>
</feature>
<accession>A0A086XXQ9</accession>
<reference evidence="4 5" key="1">
    <citation type="submission" date="2014-03" db="EMBL/GenBank/DDBJ databases">
        <title>Genome of Paenirhodobacter enshiensis DW2-9.</title>
        <authorList>
            <person name="Wang D."/>
            <person name="Wang G."/>
        </authorList>
    </citation>
    <scope>NUCLEOTIDE SEQUENCE [LARGE SCALE GENOMIC DNA]</scope>
    <source>
        <strain evidence="4 5">DW2-9</strain>
    </source>
</reference>
<keyword evidence="5" id="KW-1185">Reference proteome</keyword>
<dbReference type="GO" id="GO:1904680">
    <property type="term" value="F:peptide transmembrane transporter activity"/>
    <property type="evidence" value="ECO:0007669"/>
    <property type="project" value="TreeGrafter"/>
</dbReference>
<proteinExistence type="inferred from homology"/>
<dbReference type="PANTHER" id="PTHR30290">
    <property type="entry name" value="PERIPLASMIC BINDING COMPONENT OF ABC TRANSPORTER"/>
    <property type="match status" value="1"/>
</dbReference>
<dbReference type="eggNOG" id="COG0747">
    <property type="taxonomic scope" value="Bacteria"/>
</dbReference>
<evidence type="ECO:0000313" key="5">
    <source>
        <dbReference type="Proteomes" id="UP000028824"/>
    </source>
</evidence>
<evidence type="ECO:0000259" key="3">
    <source>
        <dbReference type="Pfam" id="PF00496"/>
    </source>
</evidence>
<dbReference type="EMBL" id="JFZB01000012">
    <property type="protein sequence ID" value="KFI26809.1"/>
    <property type="molecule type" value="Genomic_DNA"/>
</dbReference>
<dbReference type="InterPro" id="IPR039424">
    <property type="entry name" value="SBP_5"/>
</dbReference>
<comment type="subcellular location">
    <subcellularLocation>
        <location evidence="1">Periplasm</location>
    </subcellularLocation>
</comment>
<evidence type="ECO:0000256" key="1">
    <source>
        <dbReference type="ARBA" id="ARBA00004418"/>
    </source>
</evidence>
<dbReference type="Gene3D" id="3.10.105.10">
    <property type="entry name" value="Dipeptide-binding Protein, Domain 3"/>
    <property type="match status" value="1"/>
</dbReference>
<dbReference type="Proteomes" id="UP000028824">
    <property type="component" value="Unassembled WGS sequence"/>
</dbReference>
<dbReference type="STRING" id="1105367.CG50_00650"/>
<evidence type="ECO:0000256" key="2">
    <source>
        <dbReference type="ARBA" id="ARBA00005695"/>
    </source>
</evidence>
<dbReference type="PANTHER" id="PTHR30290:SF62">
    <property type="entry name" value="OLIGOPEPTIDE ABC TRANSPORTER, PERIPLASMIC OLIGOPEPTIDE-BINDING PROTEIN"/>
    <property type="match status" value="1"/>
</dbReference>
<dbReference type="CDD" id="cd08500">
    <property type="entry name" value="PBP2_NikA_DppA_OppA_like_4"/>
    <property type="match status" value="1"/>
</dbReference>
<sequence>MTRSQIHPGRREALALIAAGAMMAPGVLRAAAAVFTGAPSLREAEASGALPPVAERLPKLPRVVDMAGTGRLPGKHGGRLRLLIGGQRDIRFAPIIGYSRLLGYDPDFNLHPDILESYEAERDTRFTFRLREGHRWSDGSPLSAEDFRYAWEDCALNTEMFPAGPPPDMLVDGRPPRFSVIDERTVRFEWDSPNPEFLVRIAAPVPLRIVLPSAYLKQFHAAYATPEALAPLIKQQRVDDWVALHMKMSRLTRPENPDLPTLEPWMPRTAPPSEQFVFARNPYFHRVDENGLQLPYIDRLEFNISSADIIPAKTGTGDSDLQFGGIDFADYTYLKDAEKRFPIRVALWRRIQGSRMALIPNLNCRDDGWRAVLRDVRVRRALSMAVDRHELNMAVFFGLAKESGDTVLPESPLWNPTLSELWTRHDPVVANGLLDAAGLLRPEGHHMRRLPDGRLAQIVVETAGESTLQTDALQLIADHWREVGIDLLIRTSQRDIFRKRIMAGEIVMSVWEGMDNGVPTADMPPAALAPTSDDQNQWPLWGAYFQSNGSAGEPPDLPEAIELLHLYQAWQRSVSTEERELIWGKMLRLTAEQVFTIGTVNQTLQPVVSARDLRNLPHEGLYGFNPTAYLGVYMPDTLWRDTSEGGA</sequence>